<sequence length="101" mass="11278">MALITKDGDQAEKAVDAPKIQFPCENYVIKVVSLDVDDIHTEITQCMLVHAPEMDINAEGVNRSSKGRFVSYSFRIVAHSETQLSALHRDLMSIQAVKMVM</sequence>
<evidence type="ECO:0000313" key="3">
    <source>
        <dbReference type="Proteomes" id="UP000249898"/>
    </source>
</evidence>
<proteinExistence type="inferred from homology"/>
<dbReference type="Pfam" id="PF04359">
    <property type="entry name" value="DUF493"/>
    <property type="match status" value="1"/>
</dbReference>
<dbReference type="OrthoDB" id="9793424at2"/>
<gene>
    <name evidence="2" type="ORF">A8139_16090</name>
</gene>
<evidence type="ECO:0000313" key="2">
    <source>
        <dbReference type="EMBL" id="AWY01306.1"/>
    </source>
</evidence>
<dbReference type="PANTHER" id="PTHR38036:SF1">
    <property type="entry name" value="UPF0250 PROTEIN YBED"/>
    <property type="match status" value="1"/>
</dbReference>
<dbReference type="RefSeq" id="WP_112139727.1">
    <property type="nucleotide sequence ID" value="NZ_CP016181.1"/>
</dbReference>
<dbReference type="AlphaFoldDB" id="A0A2Z4PUS4"/>
<reference evidence="2 3" key="1">
    <citation type="submission" date="2016-06" db="EMBL/GenBank/DDBJ databases">
        <title>The sequenced genome of the ice-adhering bacterium Marinomonas primoryensis, from Antarctica.</title>
        <authorList>
            <person name="Graham L."/>
            <person name="Vance T.D.R."/>
            <person name="Davies P.L."/>
        </authorList>
    </citation>
    <scope>NUCLEOTIDE SEQUENCE [LARGE SCALE GENOMIC DNA]</scope>
    <source>
        <strain evidence="2 3">AceL</strain>
    </source>
</reference>
<accession>A0A2Z4PUS4</accession>
<dbReference type="SUPFAM" id="SSF117991">
    <property type="entry name" value="YbeD/HP0495-like"/>
    <property type="match status" value="1"/>
</dbReference>
<evidence type="ECO:0000256" key="1">
    <source>
        <dbReference type="ARBA" id="ARBA00008460"/>
    </source>
</evidence>
<comment type="similarity">
    <text evidence="1">Belongs to the UPF0250 family.</text>
</comment>
<dbReference type="InterPro" id="IPR027471">
    <property type="entry name" value="YbeD-like_sf"/>
</dbReference>
<dbReference type="PANTHER" id="PTHR38036">
    <property type="entry name" value="UPF0250 PROTEIN YBED"/>
    <property type="match status" value="1"/>
</dbReference>
<dbReference type="Proteomes" id="UP000249898">
    <property type="component" value="Chromosome"/>
</dbReference>
<dbReference type="EMBL" id="CP016181">
    <property type="protein sequence ID" value="AWY01306.1"/>
    <property type="molecule type" value="Genomic_DNA"/>
</dbReference>
<dbReference type="Gene3D" id="3.30.70.260">
    <property type="match status" value="1"/>
</dbReference>
<dbReference type="InterPro" id="IPR007454">
    <property type="entry name" value="UPF0250_YbeD-like"/>
</dbReference>
<protein>
    <submittedName>
        <fullName evidence="2">Uncharacterized protein</fullName>
    </submittedName>
</protein>
<name>A0A2Z4PUS4_9GAMM</name>
<dbReference type="GO" id="GO:0005829">
    <property type="term" value="C:cytosol"/>
    <property type="evidence" value="ECO:0007669"/>
    <property type="project" value="TreeGrafter"/>
</dbReference>
<organism evidence="2 3">
    <name type="scientific">Marinomonas primoryensis</name>
    <dbReference type="NCBI Taxonomy" id="178399"/>
    <lineage>
        <taxon>Bacteria</taxon>
        <taxon>Pseudomonadati</taxon>
        <taxon>Pseudomonadota</taxon>
        <taxon>Gammaproteobacteria</taxon>
        <taxon>Oceanospirillales</taxon>
        <taxon>Oceanospirillaceae</taxon>
        <taxon>Marinomonas</taxon>
    </lineage>
</organism>